<dbReference type="PROSITE" id="PS50994">
    <property type="entry name" value="INTEGRASE"/>
    <property type="match status" value="1"/>
</dbReference>
<organism evidence="4 5">
    <name type="scientific">Microthlaspi erraticum</name>
    <dbReference type="NCBI Taxonomy" id="1685480"/>
    <lineage>
        <taxon>Eukaryota</taxon>
        <taxon>Viridiplantae</taxon>
        <taxon>Streptophyta</taxon>
        <taxon>Embryophyta</taxon>
        <taxon>Tracheophyta</taxon>
        <taxon>Spermatophyta</taxon>
        <taxon>Magnoliopsida</taxon>
        <taxon>eudicotyledons</taxon>
        <taxon>Gunneridae</taxon>
        <taxon>Pentapetalae</taxon>
        <taxon>rosids</taxon>
        <taxon>malvids</taxon>
        <taxon>Brassicales</taxon>
        <taxon>Brassicaceae</taxon>
        <taxon>Coluteocarpeae</taxon>
        <taxon>Microthlaspi</taxon>
    </lineage>
</organism>
<dbReference type="Pfam" id="PF00665">
    <property type="entry name" value="rve"/>
    <property type="match status" value="1"/>
</dbReference>
<keyword evidence="1" id="KW-0378">Hydrolase</keyword>
<evidence type="ECO:0000313" key="5">
    <source>
        <dbReference type="Proteomes" id="UP000467841"/>
    </source>
</evidence>
<dbReference type="InterPro" id="IPR001584">
    <property type="entry name" value="Integrase_cat-core"/>
</dbReference>
<keyword evidence="1" id="KW-0645">Protease</keyword>
<dbReference type="PANTHER" id="PTHR42648:SF26">
    <property type="entry name" value="INTEGRASE CATALYTIC DOMAIN-CONTAINING PROTEIN"/>
    <property type="match status" value="1"/>
</dbReference>
<comment type="caution">
    <text evidence="4">The sequence shown here is derived from an EMBL/GenBank/DDBJ whole genome shotgun (WGS) entry which is preliminary data.</text>
</comment>
<accession>A0A6D2J6Q3</accession>
<dbReference type="GO" id="GO:0006508">
    <property type="term" value="P:proteolysis"/>
    <property type="evidence" value="ECO:0007669"/>
    <property type="project" value="UniProtKB-KW"/>
</dbReference>
<evidence type="ECO:0000256" key="1">
    <source>
        <dbReference type="ARBA" id="ARBA00022670"/>
    </source>
</evidence>
<dbReference type="InterPro" id="IPR057670">
    <property type="entry name" value="SH3_retrovirus"/>
</dbReference>
<dbReference type="InterPro" id="IPR025724">
    <property type="entry name" value="GAG-pre-integrase_dom"/>
</dbReference>
<dbReference type="GO" id="GO:0003676">
    <property type="term" value="F:nucleic acid binding"/>
    <property type="evidence" value="ECO:0007669"/>
    <property type="project" value="InterPro"/>
</dbReference>
<dbReference type="SUPFAM" id="SSF53098">
    <property type="entry name" value="Ribonuclease H-like"/>
    <property type="match status" value="1"/>
</dbReference>
<keyword evidence="5" id="KW-1185">Reference proteome</keyword>
<reference evidence="4" key="1">
    <citation type="submission" date="2020-01" db="EMBL/GenBank/DDBJ databases">
        <authorList>
            <person name="Mishra B."/>
        </authorList>
    </citation>
    <scope>NUCLEOTIDE SEQUENCE [LARGE SCALE GENOMIC DNA]</scope>
</reference>
<dbReference type="Pfam" id="PF22936">
    <property type="entry name" value="Pol_BBD"/>
    <property type="match status" value="1"/>
</dbReference>
<protein>
    <recommendedName>
        <fullName evidence="3">Integrase catalytic domain-containing protein</fullName>
    </recommendedName>
</protein>
<dbReference type="AlphaFoldDB" id="A0A6D2J6Q3"/>
<evidence type="ECO:0000259" key="3">
    <source>
        <dbReference type="PROSITE" id="PS50994"/>
    </source>
</evidence>
<dbReference type="Gene3D" id="3.30.420.10">
    <property type="entry name" value="Ribonuclease H-like superfamily/Ribonuclease H"/>
    <property type="match status" value="1"/>
</dbReference>
<dbReference type="OrthoDB" id="1737296at2759"/>
<feature type="region of interest" description="Disordered" evidence="2">
    <location>
        <begin position="442"/>
        <end position="479"/>
    </location>
</feature>
<proteinExistence type="predicted"/>
<sequence length="479" mass="53082">MDTGATNHVTADQGTLRSVFNTRAYPPVKVGNGSYAPVTNLGNGSIPSQSRALSLQNVLVCPSIIKNLISVRRFSIDNKCSVEFDPCGFVVKDLKTRTPLLQCDSPGPLYAVTPSIKPPPSPQALITSSTNGVVWHRRLGHPGNTVLQSLASYGFLSFNKTDMTTLCHACQTGKNVRLPFTSSSSIITKPFEIVHSDIWTSPVSSFGGIKFYVIFVDQFSNYVWAYPLRRKSENFSKYLHFSALVRNQFRCSIKSFQCDNGGEYNNRLFLSHLAAEGTQIRFSCPYTSQQNGRAERMLLTINNLIRAILFQAHMKPEFWVEALHTAVHILNLLPSSSISNEIPFTKLFSKPASYDHLRVFGCLCYPNLFPQSQHKLAPRSTACVFLGYPTDHGGYRCLDLVTKKIIFSRHVRFDENLFPFQSAIVSSSPVVSPIIDVPPSIPRTDLIPVPETPPPPPLEATPPPPPPPPPLPKHSMVTV</sequence>
<dbReference type="GO" id="GO:0008233">
    <property type="term" value="F:peptidase activity"/>
    <property type="evidence" value="ECO:0007669"/>
    <property type="project" value="UniProtKB-KW"/>
</dbReference>
<dbReference type="GO" id="GO:0015074">
    <property type="term" value="P:DNA integration"/>
    <property type="evidence" value="ECO:0007669"/>
    <property type="project" value="InterPro"/>
</dbReference>
<evidence type="ECO:0000256" key="2">
    <source>
        <dbReference type="SAM" id="MobiDB-lite"/>
    </source>
</evidence>
<name>A0A6D2J6Q3_9BRAS</name>
<dbReference type="InterPro" id="IPR036397">
    <property type="entry name" value="RNaseH_sf"/>
</dbReference>
<feature type="domain" description="Integrase catalytic" evidence="3">
    <location>
        <begin position="186"/>
        <end position="351"/>
    </location>
</feature>
<dbReference type="InterPro" id="IPR054722">
    <property type="entry name" value="PolX-like_BBD"/>
</dbReference>
<dbReference type="Proteomes" id="UP000467841">
    <property type="component" value="Unassembled WGS sequence"/>
</dbReference>
<dbReference type="Pfam" id="PF25597">
    <property type="entry name" value="SH3_retrovirus"/>
    <property type="match status" value="1"/>
</dbReference>
<feature type="compositionally biased region" description="Pro residues" evidence="2">
    <location>
        <begin position="450"/>
        <end position="472"/>
    </location>
</feature>
<dbReference type="InterPro" id="IPR039537">
    <property type="entry name" value="Retrotran_Ty1/copia-like"/>
</dbReference>
<dbReference type="EMBL" id="CACVBM020001173">
    <property type="protein sequence ID" value="CAA7037227.1"/>
    <property type="molecule type" value="Genomic_DNA"/>
</dbReference>
<dbReference type="Pfam" id="PF13976">
    <property type="entry name" value="gag_pre-integrs"/>
    <property type="match status" value="1"/>
</dbReference>
<evidence type="ECO:0000313" key="4">
    <source>
        <dbReference type="EMBL" id="CAA7037227.1"/>
    </source>
</evidence>
<dbReference type="PANTHER" id="PTHR42648">
    <property type="entry name" value="TRANSPOSASE, PUTATIVE-RELATED"/>
    <property type="match status" value="1"/>
</dbReference>
<dbReference type="InterPro" id="IPR012337">
    <property type="entry name" value="RNaseH-like_sf"/>
</dbReference>
<gene>
    <name evidence="4" type="ORF">MERR_LOCUS24462</name>
</gene>